<dbReference type="InterPro" id="IPR002365">
    <property type="entry name" value="Terpene_synthase_CS"/>
</dbReference>
<evidence type="ECO:0000313" key="8">
    <source>
        <dbReference type="EMBL" id="GIM47988.1"/>
    </source>
</evidence>
<evidence type="ECO:0000256" key="2">
    <source>
        <dbReference type="ARBA" id="ARBA00009755"/>
    </source>
</evidence>
<evidence type="ECO:0000256" key="1">
    <source>
        <dbReference type="ARBA" id="ARBA00004999"/>
    </source>
</evidence>
<dbReference type="PANTHER" id="PTHR11764">
    <property type="entry name" value="TERPENE CYCLASE/MUTASE FAMILY MEMBER"/>
    <property type="match status" value="1"/>
</dbReference>
<evidence type="ECO:0000256" key="4">
    <source>
        <dbReference type="ARBA" id="ARBA00023235"/>
    </source>
</evidence>
<dbReference type="SUPFAM" id="SSF48239">
    <property type="entry name" value="Terpenoid cyclases/Protein prenyltransferases"/>
    <property type="match status" value="2"/>
</dbReference>
<feature type="transmembrane region" description="Helical" evidence="5">
    <location>
        <begin position="257"/>
        <end position="276"/>
    </location>
</feature>
<dbReference type="NCBIfam" id="TIGR01507">
    <property type="entry name" value="hopene_cyclase"/>
    <property type="match status" value="1"/>
</dbReference>
<keyword evidence="9" id="KW-1185">Reference proteome</keyword>
<dbReference type="Proteomes" id="UP001057291">
    <property type="component" value="Unassembled WGS sequence"/>
</dbReference>
<sequence length="638" mass="72884">MKPVETEIDRLVSLLKKSQSQDGSWRYCFELGSMTEAYMIILLRTLMIHDEDLIRKFAERIIQKQEKNGAWKLFYDEKEGNLSATIEASYALLFSGYREKSDENMRAAREFILSKGGITEAKLLTKVMLALTGQFPWPHRFLVPVEIMLLPHHFPLHFFDFVGYARVHVAPILIVMDRKFSIKTKKTPDLSDLYSKPFRFGNEPFFTNQQQTRSQSIYTIIKDWLRKLPYLPQHMHTLALRAAERFMLNRLEVDGTLYSYFSATFLMIFALLALGYSHRHPVIIRAIEGLKTLAFETNGQTLMQNSTSTVWDTALLSYALQEAGIPHANLMLQKTGRYLLSRQHTKYGDWRIHNPNIEPGGWGFSDVNTINPDVDDTCAALRAISSLAKNDPLYRNAWNRGVKWILSMQNDDGGWPAFEKNTDKKILRWLPIDGSDSTSTDPSSADLTGRTLHFLGKHVGLTIHDSNINRAVRWLIQHQEEDGSWYGRWGICYIYGTWAAITGMIAVGVSPHHPVIQKAVRWLLSIQNSDGGWGESCYSDTEKKYVPLGASTLSQTAWGVDALLAVSNESIQAIERGIRFLIDSGSKNDWTTIYPTGAGMPGGFYIHYHSYRYIWPLLALSHYKNKYNQENHVDTHPS</sequence>
<reference evidence="8" key="1">
    <citation type="journal article" date="2023" name="Int. J. Syst. Evol. Microbiol.">
        <title>Collibacillus ludicampi gen. nov., sp. nov., a new soil bacterium of the family Alicyclobacillaceae.</title>
        <authorList>
            <person name="Jojima T."/>
            <person name="Ioku Y."/>
            <person name="Fukuta Y."/>
            <person name="Shirasaka N."/>
            <person name="Matsumura Y."/>
            <person name="Mori M."/>
        </authorList>
    </citation>
    <scope>NUCLEOTIDE SEQUENCE</scope>
    <source>
        <strain evidence="8">TP075</strain>
    </source>
</reference>
<feature type="domain" description="Squalene cyclase C-terminal" evidence="6">
    <location>
        <begin position="308"/>
        <end position="625"/>
    </location>
</feature>
<gene>
    <name evidence="8" type="primary">sqhC</name>
    <name evidence="8" type="ORF">DNHGIG_35370</name>
</gene>
<feature type="domain" description="Squalene cyclase N-terminal" evidence="7">
    <location>
        <begin position="8"/>
        <end position="297"/>
    </location>
</feature>
<dbReference type="RefSeq" id="WP_282200911.1">
    <property type="nucleotide sequence ID" value="NZ_BOQE01000001.1"/>
</dbReference>
<dbReference type="InterPro" id="IPR032697">
    <property type="entry name" value="SQ_cyclase_N"/>
</dbReference>
<name>A0AAV4LJN0_9BACL</name>
<dbReference type="EMBL" id="BOQE01000001">
    <property type="protein sequence ID" value="GIM47988.1"/>
    <property type="molecule type" value="Genomic_DNA"/>
</dbReference>
<dbReference type="Gene3D" id="1.50.10.20">
    <property type="match status" value="2"/>
</dbReference>
<evidence type="ECO:0000313" key="9">
    <source>
        <dbReference type="Proteomes" id="UP001057291"/>
    </source>
</evidence>
<accession>A0AAV4LJN0</accession>
<keyword evidence="5" id="KW-0812">Transmembrane</keyword>
<dbReference type="GO" id="GO:0005811">
    <property type="term" value="C:lipid droplet"/>
    <property type="evidence" value="ECO:0007669"/>
    <property type="project" value="InterPro"/>
</dbReference>
<comment type="similarity">
    <text evidence="2">Belongs to the terpene cyclase/mutase family.</text>
</comment>
<dbReference type="GO" id="GO:0016866">
    <property type="term" value="F:intramolecular transferase activity"/>
    <property type="evidence" value="ECO:0007669"/>
    <property type="project" value="InterPro"/>
</dbReference>
<keyword evidence="5" id="KW-1133">Transmembrane helix</keyword>
<comment type="pathway">
    <text evidence="1">Secondary metabolite biosynthesis; hopanoid biosynthesis.</text>
</comment>
<dbReference type="InterPro" id="IPR032696">
    <property type="entry name" value="SQ_cyclase_C"/>
</dbReference>
<keyword evidence="3" id="KW-0677">Repeat</keyword>
<protein>
    <submittedName>
        <fullName evidence="8">Sporulenol synthase</fullName>
    </submittedName>
</protein>
<dbReference type="GO" id="GO:0016104">
    <property type="term" value="P:triterpenoid biosynthetic process"/>
    <property type="evidence" value="ECO:0007669"/>
    <property type="project" value="InterPro"/>
</dbReference>
<evidence type="ECO:0000259" key="7">
    <source>
        <dbReference type="Pfam" id="PF13249"/>
    </source>
</evidence>
<evidence type="ECO:0000256" key="3">
    <source>
        <dbReference type="ARBA" id="ARBA00022737"/>
    </source>
</evidence>
<dbReference type="NCBIfam" id="TIGR01787">
    <property type="entry name" value="squalene_cyclas"/>
    <property type="match status" value="1"/>
</dbReference>
<dbReference type="InterPro" id="IPR008930">
    <property type="entry name" value="Terpenoid_cyclase/PrenylTrfase"/>
</dbReference>
<keyword evidence="4" id="KW-0413">Isomerase</keyword>
<dbReference type="Pfam" id="PF13243">
    <property type="entry name" value="SQHop_cyclase_C"/>
    <property type="match status" value="1"/>
</dbReference>
<dbReference type="SFLD" id="SFLDG01016">
    <property type="entry name" value="Prenyltransferase_Like_2"/>
    <property type="match status" value="1"/>
</dbReference>
<comment type="caution">
    <text evidence="8">The sequence shown here is derived from an EMBL/GenBank/DDBJ whole genome shotgun (WGS) entry which is preliminary data.</text>
</comment>
<evidence type="ECO:0000259" key="6">
    <source>
        <dbReference type="Pfam" id="PF13243"/>
    </source>
</evidence>
<dbReference type="AlphaFoldDB" id="A0AAV4LJN0"/>
<evidence type="ECO:0000256" key="5">
    <source>
        <dbReference type="SAM" id="Phobius"/>
    </source>
</evidence>
<keyword evidence="5" id="KW-0472">Membrane</keyword>
<dbReference type="InterPro" id="IPR006400">
    <property type="entry name" value="Hopene-cyclase"/>
</dbReference>
<dbReference type="Pfam" id="PF13249">
    <property type="entry name" value="SQHop_cyclase_N"/>
    <property type="match status" value="1"/>
</dbReference>
<organism evidence="8 9">
    <name type="scientific">Collibacillus ludicampi</name>
    <dbReference type="NCBI Taxonomy" id="2771369"/>
    <lineage>
        <taxon>Bacteria</taxon>
        <taxon>Bacillati</taxon>
        <taxon>Bacillota</taxon>
        <taxon>Bacilli</taxon>
        <taxon>Bacillales</taxon>
        <taxon>Alicyclobacillaceae</taxon>
        <taxon>Collibacillus</taxon>
    </lineage>
</organism>
<dbReference type="InterPro" id="IPR018333">
    <property type="entry name" value="Squalene_cyclase"/>
</dbReference>
<dbReference type="PANTHER" id="PTHR11764:SF20">
    <property type="entry name" value="LANOSTEROL SYNTHASE"/>
    <property type="match status" value="1"/>
</dbReference>
<dbReference type="PROSITE" id="PS01074">
    <property type="entry name" value="TERPENE_SYNTHASES"/>
    <property type="match status" value="1"/>
</dbReference>
<proteinExistence type="inferred from homology"/>